<protein>
    <recommendedName>
        <fullName evidence="4">DUF1214 domain-containing protein</fullName>
    </recommendedName>
</protein>
<evidence type="ECO:0000313" key="2">
    <source>
        <dbReference type="EMBL" id="MEB3067597.1"/>
    </source>
</evidence>
<evidence type="ECO:0000313" key="3">
    <source>
        <dbReference type="Proteomes" id="UP001299283"/>
    </source>
</evidence>
<keyword evidence="3" id="KW-1185">Reference proteome</keyword>
<sequence>MPSIQYLPVPTTRCVGEESSSAHKPGAGIAGLSRRERRDRSRRRVRGTTAAATVAAGAFALALSTSVAGVAPYSSATPDLRVLAVMLTSGASNPFQAGLDLITQAQQAITATNSAYPFITDFDRTLLPAYVQSSASNQLWLDVSQLNLDHGYSLSATSVIPYQFNANGAEPYNFLNSPNPDEQYTLIPLGSGVQVVTIHPKPGTEEVTFTPMSGTGTSVDWKAIEAYNLSQFTPNADGSYTVYLSPTEHSGNWVDTSGAQTLLLRDTLGDWGLPHASVSVASDNQSSYVLPVLSDADISSMLTKIGTDLPGENASFTLFGLQYVFSSLPENGFAPFRASTASVGGGPILPGQITSAAHFQLQPDQALIVKVPTVDATYTGAQIVNAWTQTSPYATVAGSLNNTQAYHDPDGYTYYVVSSQNPGVVNWVDNSGLADGTILLRLQGLNGDIPATPQTQVVPVADVSQYLPADTPTVSAAEYAALIHDRLLEYGYAMNQSHDPQGWVTANLEYAQIKAAVGADQFNTIFGGQQDVPSVLDRLTSPTLSPDLGAVGRDFMANPSGSLAAIVENWPLLMKDIELPAVLAVLRMEEILGQTTQSVLSGFTSGDLSQVFASLTTGMQDLGAAFDQALTDPATSIAAGILNARDDLSVSIMNASHTPLSMDDFTLAAGEMSALDQSISQMLSGGLTYLFDSFGAAG</sequence>
<evidence type="ECO:0000256" key="1">
    <source>
        <dbReference type="SAM" id="MobiDB-lite"/>
    </source>
</evidence>
<accession>A0ABU5YRL5</accession>
<evidence type="ECO:0008006" key="4">
    <source>
        <dbReference type="Google" id="ProtNLM"/>
    </source>
</evidence>
<dbReference type="Proteomes" id="UP001299283">
    <property type="component" value="Unassembled WGS sequence"/>
</dbReference>
<proteinExistence type="predicted"/>
<name>A0ABU5YRL5_9MYCO</name>
<organism evidence="2 3">
    <name type="scientific">[Mycobacterium] vasticus</name>
    <dbReference type="NCBI Taxonomy" id="2875777"/>
    <lineage>
        <taxon>Bacteria</taxon>
        <taxon>Bacillati</taxon>
        <taxon>Actinomycetota</taxon>
        <taxon>Actinomycetes</taxon>
        <taxon>Mycobacteriales</taxon>
        <taxon>Mycobacteriaceae</taxon>
        <taxon>Mycolicibacter</taxon>
    </lineage>
</organism>
<dbReference type="EMBL" id="JAYJJQ010000001">
    <property type="protein sequence ID" value="MEB3067597.1"/>
    <property type="molecule type" value="Genomic_DNA"/>
</dbReference>
<feature type="region of interest" description="Disordered" evidence="1">
    <location>
        <begin position="15"/>
        <end position="47"/>
    </location>
</feature>
<dbReference type="RefSeq" id="WP_225399197.1">
    <property type="nucleotide sequence ID" value="NZ_JAYJJQ010000001.1"/>
</dbReference>
<gene>
    <name evidence="2" type="ORF">K5L39_00180</name>
</gene>
<comment type="caution">
    <text evidence="2">The sequence shown here is derived from an EMBL/GenBank/DDBJ whole genome shotgun (WGS) entry which is preliminary data.</text>
</comment>
<reference evidence="2 3" key="1">
    <citation type="submission" date="2023-12" db="EMBL/GenBank/DDBJ databases">
        <title>Description of new species of Mycobacterium terrae complex isolated from sewage at the Sao Paulo Zoological Park Foundation in Brazil.</title>
        <authorList>
            <person name="Romagnoli C.L."/>
            <person name="Conceicao E.C."/>
            <person name="Machado E."/>
            <person name="Barreto L.B.P.F."/>
            <person name="Sharma A."/>
            <person name="Silva N.M."/>
            <person name="Marques L.E."/>
            <person name="Juliana M.A."/>
            <person name="Lourenco M.C.S."/>
            <person name="Digiampietri L.A."/>
            <person name="Suffys P.N."/>
            <person name="Viana-Niero C."/>
        </authorList>
    </citation>
    <scope>NUCLEOTIDE SEQUENCE [LARGE SCALE GENOMIC DNA]</scope>
    <source>
        <strain evidence="2 3">MYC017</strain>
    </source>
</reference>
<dbReference type="SUPFAM" id="SSF160935">
    <property type="entry name" value="VPA0735-like"/>
    <property type="match status" value="1"/>
</dbReference>